<dbReference type="RefSeq" id="WP_378959537.1">
    <property type="nucleotide sequence ID" value="NZ_JBHRXC010000001.1"/>
</dbReference>
<dbReference type="Proteomes" id="UP001595792">
    <property type="component" value="Unassembled WGS sequence"/>
</dbReference>
<protein>
    <recommendedName>
        <fullName evidence="1">Methylguanine DNA methyltransferase ribonuclease-like domain-containing protein</fullName>
    </recommendedName>
</protein>
<dbReference type="Pfam" id="PF02870">
    <property type="entry name" value="Methyltransf_1N"/>
    <property type="match status" value="1"/>
</dbReference>
<sequence length="81" mass="9444">MENTYASIIESPIGKITIIADDDFISEVTFSEKEIDELLESELTKRVATQLMAYFKGELKVFDFPMKQKGSEFHRRFGRIY</sequence>
<keyword evidence="3" id="KW-1185">Reference proteome</keyword>
<dbReference type="EMBL" id="JBHSBY010000031">
    <property type="protein sequence ID" value="MFC4196212.1"/>
    <property type="molecule type" value="Genomic_DNA"/>
</dbReference>
<dbReference type="Gene3D" id="3.30.160.70">
    <property type="entry name" value="Methylated DNA-protein cysteine methyltransferase domain"/>
    <property type="match status" value="1"/>
</dbReference>
<feature type="domain" description="Methylguanine DNA methyltransferase ribonuclease-like" evidence="1">
    <location>
        <begin position="5"/>
        <end position="66"/>
    </location>
</feature>
<dbReference type="SUPFAM" id="SSF53155">
    <property type="entry name" value="Methylated DNA-protein cysteine methyltransferase domain"/>
    <property type="match status" value="1"/>
</dbReference>
<organism evidence="2 3">
    <name type="scientific">Pedobacter jamesrossensis</name>
    <dbReference type="NCBI Taxonomy" id="1908238"/>
    <lineage>
        <taxon>Bacteria</taxon>
        <taxon>Pseudomonadati</taxon>
        <taxon>Bacteroidota</taxon>
        <taxon>Sphingobacteriia</taxon>
        <taxon>Sphingobacteriales</taxon>
        <taxon>Sphingobacteriaceae</taxon>
        <taxon>Pedobacter</taxon>
    </lineage>
</organism>
<evidence type="ECO:0000313" key="2">
    <source>
        <dbReference type="EMBL" id="MFC4196212.1"/>
    </source>
</evidence>
<evidence type="ECO:0000259" key="1">
    <source>
        <dbReference type="Pfam" id="PF02870"/>
    </source>
</evidence>
<evidence type="ECO:0000313" key="3">
    <source>
        <dbReference type="Proteomes" id="UP001595792"/>
    </source>
</evidence>
<comment type="caution">
    <text evidence="2">The sequence shown here is derived from an EMBL/GenBank/DDBJ whole genome shotgun (WGS) entry which is preliminary data.</text>
</comment>
<reference evidence="3" key="1">
    <citation type="journal article" date="2019" name="Int. J. Syst. Evol. Microbiol.">
        <title>The Global Catalogue of Microorganisms (GCM) 10K type strain sequencing project: providing services to taxonomists for standard genome sequencing and annotation.</title>
        <authorList>
            <consortium name="The Broad Institute Genomics Platform"/>
            <consortium name="The Broad Institute Genome Sequencing Center for Infectious Disease"/>
            <person name="Wu L."/>
            <person name="Ma J."/>
        </authorList>
    </citation>
    <scope>NUCLEOTIDE SEQUENCE [LARGE SCALE GENOMIC DNA]</scope>
    <source>
        <strain evidence="3">CCM 8689</strain>
    </source>
</reference>
<dbReference type="InterPro" id="IPR036631">
    <property type="entry name" value="MGMT_N_sf"/>
</dbReference>
<name>A0ABV8NKL4_9SPHI</name>
<dbReference type="InterPro" id="IPR008332">
    <property type="entry name" value="MethylG_MeTrfase_N"/>
</dbReference>
<gene>
    <name evidence="2" type="ORF">ACFOUY_05840</name>
</gene>
<accession>A0ABV8NKL4</accession>
<proteinExistence type="predicted"/>